<evidence type="ECO:0000256" key="1">
    <source>
        <dbReference type="SAM" id="MobiDB-lite"/>
    </source>
</evidence>
<evidence type="ECO:0000313" key="3">
    <source>
        <dbReference type="Proteomes" id="UP000652219"/>
    </source>
</evidence>
<gene>
    <name evidence="2" type="ORF">CSOJ01_02610</name>
</gene>
<sequence length="169" mass="19032">MYSGSWIRRSSKRRRSLEINCIVQGYPRFTKLSGLRPVARLGRQPGDFGQIERRASFAPAMHAGRWPDASRWPQIIGHHICGRHAVTSLAAAQRVFSASLADEGWNFWNPTTTHSRQQKRVSPATSGERGTAARDMIDVPGRKQLGSGGCGPRRCRRGWKRMYGSRGWE</sequence>
<evidence type="ECO:0000313" key="2">
    <source>
        <dbReference type="EMBL" id="KAF6817190.1"/>
    </source>
</evidence>
<keyword evidence="3" id="KW-1185">Reference proteome</keyword>
<name>A0A8H6N2M0_9PEZI</name>
<comment type="caution">
    <text evidence="2">The sequence shown here is derived from an EMBL/GenBank/DDBJ whole genome shotgun (WGS) entry which is preliminary data.</text>
</comment>
<dbReference type="Proteomes" id="UP000652219">
    <property type="component" value="Unassembled WGS sequence"/>
</dbReference>
<proteinExistence type="predicted"/>
<reference evidence="2 3" key="1">
    <citation type="journal article" date="2020" name="Phytopathology">
        <title>Genome Sequence Resources of Colletotrichum truncatum, C. plurivorum, C. musicola, and C. sojae: Four Species Pathogenic to Soybean (Glycine max).</title>
        <authorList>
            <person name="Rogerio F."/>
            <person name="Boufleur T.R."/>
            <person name="Ciampi-Guillardi M."/>
            <person name="Sukno S.A."/>
            <person name="Thon M.R."/>
            <person name="Massola Junior N.S."/>
            <person name="Baroncelli R."/>
        </authorList>
    </citation>
    <scope>NUCLEOTIDE SEQUENCE [LARGE SCALE GENOMIC DNA]</scope>
    <source>
        <strain evidence="2 3">LFN0009</strain>
    </source>
</reference>
<organism evidence="2 3">
    <name type="scientific">Colletotrichum sojae</name>
    <dbReference type="NCBI Taxonomy" id="2175907"/>
    <lineage>
        <taxon>Eukaryota</taxon>
        <taxon>Fungi</taxon>
        <taxon>Dikarya</taxon>
        <taxon>Ascomycota</taxon>
        <taxon>Pezizomycotina</taxon>
        <taxon>Sordariomycetes</taxon>
        <taxon>Hypocreomycetidae</taxon>
        <taxon>Glomerellales</taxon>
        <taxon>Glomerellaceae</taxon>
        <taxon>Colletotrichum</taxon>
        <taxon>Colletotrichum orchidearum species complex</taxon>
    </lineage>
</organism>
<dbReference type="EMBL" id="WIGN01000023">
    <property type="protein sequence ID" value="KAF6817190.1"/>
    <property type="molecule type" value="Genomic_DNA"/>
</dbReference>
<accession>A0A8H6N2M0</accession>
<dbReference type="AlphaFoldDB" id="A0A8H6N2M0"/>
<protein>
    <submittedName>
        <fullName evidence="2">Uncharacterized protein</fullName>
    </submittedName>
</protein>
<feature type="region of interest" description="Disordered" evidence="1">
    <location>
        <begin position="111"/>
        <end position="135"/>
    </location>
</feature>